<dbReference type="PANTHER" id="PTHR37449:SF1">
    <property type="entry name" value="OS02G0159950 PROTEIN"/>
    <property type="match status" value="1"/>
</dbReference>
<evidence type="ECO:0000313" key="1">
    <source>
        <dbReference type="EMBL" id="JAD88631.1"/>
    </source>
</evidence>
<protein>
    <submittedName>
        <fullName evidence="1">Uncharacterized protein</fullName>
    </submittedName>
</protein>
<name>A0A0A9DLH9_ARUDO</name>
<organism evidence="1">
    <name type="scientific">Arundo donax</name>
    <name type="common">Giant reed</name>
    <name type="synonym">Donax arundinaceus</name>
    <dbReference type="NCBI Taxonomy" id="35708"/>
    <lineage>
        <taxon>Eukaryota</taxon>
        <taxon>Viridiplantae</taxon>
        <taxon>Streptophyta</taxon>
        <taxon>Embryophyta</taxon>
        <taxon>Tracheophyta</taxon>
        <taxon>Spermatophyta</taxon>
        <taxon>Magnoliopsida</taxon>
        <taxon>Liliopsida</taxon>
        <taxon>Poales</taxon>
        <taxon>Poaceae</taxon>
        <taxon>PACMAD clade</taxon>
        <taxon>Arundinoideae</taxon>
        <taxon>Arundineae</taxon>
        <taxon>Arundo</taxon>
    </lineage>
</organism>
<dbReference type="AlphaFoldDB" id="A0A0A9DLH9"/>
<reference evidence="1" key="2">
    <citation type="journal article" date="2015" name="Data Brief">
        <title>Shoot transcriptome of the giant reed, Arundo donax.</title>
        <authorList>
            <person name="Barrero R.A."/>
            <person name="Guerrero F.D."/>
            <person name="Moolhuijzen P."/>
            <person name="Goolsby J.A."/>
            <person name="Tidwell J."/>
            <person name="Bellgard S.E."/>
            <person name="Bellgard M.I."/>
        </authorList>
    </citation>
    <scope>NUCLEOTIDE SEQUENCE</scope>
    <source>
        <tissue evidence="1">Shoot tissue taken approximately 20 cm above the soil surface</tissue>
    </source>
</reference>
<proteinExistence type="predicted"/>
<reference evidence="1" key="1">
    <citation type="submission" date="2014-09" db="EMBL/GenBank/DDBJ databases">
        <authorList>
            <person name="Magalhaes I.L.F."/>
            <person name="Oliveira U."/>
            <person name="Santos F.R."/>
            <person name="Vidigal T.H.D.A."/>
            <person name="Brescovit A.D."/>
            <person name="Santos A.J."/>
        </authorList>
    </citation>
    <scope>NUCLEOTIDE SEQUENCE</scope>
    <source>
        <tissue evidence="1">Shoot tissue taken approximately 20 cm above the soil surface</tissue>
    </source>
</reference>
<dbReference type="PANTHER" id="PTHR37449">
    <property type="match status" value="1"/>
</dbReference>
<accession>A0A0A9DLH9</accession>
<dbReference type="EMBL" id="GBRH01209264">
    <property type="protein sequence ID" value="JAD88631.1"/>
    <property type="molecule type" value="Transcribed_RNA"/>
</dbReference>
<sequence length="106" mass="11611">MILLSNLRMIASSRSKGRLVAARTRILWSGLDKRPSQCVINSFLIFLIASCSPALFRCPSMLSTSSTKMIVGDTLAANVNNALTFFSSSPNHFDVIVDIETFIKLA</sequence>